<name>A0A9P6M434_MORAP</name>
<protein>
    <recommendedName>
        <fullName evidence="4">Transmembrane protein</fullName>
    </recommendedName>
</protein>
<keyword evidence="1" id="KW-0812">Transmembrane</keyword>
<feature type="transmembrane region" description="Helical" evidence="1">
    <location>
        <begin position="453"/>
        <end position="474"/>
    </location>
</feature>
<evidence type="ECO:0008006" key="4">
    <source>
        <dbReference type="Google" id="ProtNLM"/>
    </source>
</evidence>
<organism evidence="2 3">
    <name type="scientific">Mortierella alpina</name>
    <name type="common">Oleaginous fungus</name>
    <name type="synonym">Mortierella renispora</name>
    <dbReference type="NCBI Taxonomy" id="64518"/>
    <lineage>
        <taxon>Eukaryota</taxon>
        <taxon>Fungi</taxon>
        <taxon>Fungi incertae sedis</taxon>
        <taxon>Mucoromycota</taxon>
        <taxon>Mortierellomycotina</taxon>
        <taxon>Mortierellomycetes</taxon>
        <taxon>Mortierellales</taxon>
        <taxon>Mortierellaceae</taxon>
        <taxon>Mortierella</taxon>
    </lineage>
</organism>
<dbReference type="Proteomes" id="UP000738359">
    <property type="component" value="Unassembled WGS sequence"/>
</dbReference>
<dbReference type="AlphaFoldDB" id="A0A9P6M434"/>
<evidence type="ECO:0000313" key="3">
    <source>
        <dbReference type="Proteomes" id="UP000738359"/>
    </source>
</evidence>
<dbReference type="EMBL" id="JAAAHY010000318">
    <property type="protein sequence ID" value="KAF9964825.1"/>
    <property type="molecule type" value="Genomic_DNA"/>
</dbReference>
<evidence type="ECO:0000313" key="2">
    <source>
        <dbReference type="EMBL" id="KAF9964825.1"/>
    </source>
</evidence>
<accession>A0A9P6M434</accession>
<keyword evidence="1" id="KW-1133">Transmembrane helix</keyword>
<comment type="caution">
    <text evidence="2">The sequence shown here is derived from an EMBL/GenBank/DDBJ whole genome shotgun (WGS) entry which is preliminary data.</text>
</comment>
<proteinExistence type="predicted"/>
<gene>
    <name evidence="2" type="ORF">BGZ70_005858</name>
</gene>
<keyword evidence="1" id="KW-0472">Membrane</keyword>
<sequence length="550" mass="60282">MQTNLPFWVIGLFFSAFKVLLVGALGGILSIYAASGSRYGNSIRWSRQGGYLEMASVLRNSSRPVPRLAAVAMIMAIIASLLAHFTSLFFSTMVHRSDINDNQSYTSTKTMRPTTSGEEIDDWLIYLGHTSNVESSLGLLINNTRNIPDAVPGRRYTPRTFGYEVACDSIEVVVAQNLTDPIEQRVGGCSAAMFDIGSDFFVWEPKKAINIQTAPDQYTIIAPASYPNGLDFREHRALSFLHFDYLCLVPLSTIHAQAARQFNSFPNSGMTSLPRTMLTRCQYTSGALNVAAHTQMQFAISSLAEYDNITTTIFDGSAQLPLLTTMSAFTKNGTFLSTQSNSTLVALTKAGADVHFLSCRSLHYIAPDDVGLLCEYQVVVAIMTTPQLEDPIIAADLKGRRVLGPTLPINQNLAGIQGAKYFASLGQNFVMDWETGQLYVLYDTVDIKDGQEFSTALFVVLVVIMVLCAGVWVYSEKTIGVMYTNSLYKLIYTELEPHMEKTAPMLMSCTNDPLAFEGVPLVGVDDVSEESTLQDLAPAGKSSRLSSRSS</sequence>
<feature type="transmembrane region" description="Helical" evidence="1">
    <location>
        <begin position="6"/>
        <end position="34"/>
    </location>
</feature>
<feature type="transmembrane region" description="Helical" evidence="1">
    <location>
        <begin position="68"/>
        <end position="90"/>
    </location>
</feature>
<reference evidence="2" key="1">
    <citation type="journal article" date="2020" name="Fungal Divers.">
        <title>Resolving the Mortierellaceae phylogeny through synthesis of multi-gene phylogenetics and phylogenomics.</title>
        <authorList>
            <person name="Vandepol N."/>
            <person name="Liber J."/>
            <person name="Desiro A."/>
            <person name="Na H."/>
            <person name="Kennedy M."/>
            <person name="Barry K."/>
            <person name="Grigoriev I.V."/>
            <person name="Miller A.N."/>
            <person name="O'Donnell K."/>
            <person name="Stajich J.E."/>
            <person name="Bonito G."/>
        </authorList>
    </citation>
    <scope>NUCLEOTIDE SEQUENCE</scope>
    <source>
        <strain evidence="2">CK1249</strain>
    </source>
</reference>
<keyword evidence="3" id="KW-1185">Reference proteome</keyword>
<evidence type="ECO:0000256" key="1">
    <source>
        <dbReference type="SAM" id="Phobius"/>
    </source>
</evidence>
<dbReference type="OrthoDB" id="2387820at2759"/>